<evidence type="ECO:0000256" key="9">
    <source>
        <dbReference type="SAM" id="Phobius"/>
    </source>
</evidence>
<gene>
    <name evidence="11" type="ORF">E6C60_0094</name>
</gene>
<dbReference type="OrthoDB" id="9815217at2"/>
<dbReference type="Proteomes" id="UP000300879">
    <property type="component" value="Chromosome"/>
</dbReference>
<dbReference type="InterPro" id="IPR036737">
    <property type="entry name" value="OmpA-like_sf"/>
</dbReference>
<dbReference type="InterPro" id="IPR025713">
    <property type="entry name" value="MotB-like_N_dom"/>
</dbReference>
<reference evidence="11 12" key="1">
    <citation type="submission" date="2019-05" db="EMBL/GenBank/DDBJ databases">
        <authorList>
            <person name="Chen C."/>
        </authorList>
    </citation>
    <scope>NUCLEOTIDE SEQUENCE [LARGE SCALE GENOMIC DNA]</scope>
    <source>
        <strain evidence="11 12">HB172198</strain>
    </source>
</reference>
<feature type="coiled-coil region" evidence="8">
    <location>
        <begin position="98"/>
        <end position="125"/>
    </location>
</feature>
<keyword evidence="6 7" id="KW-0472">Membrane</keyword>
<evidence type="ECO:0000259" key="10">
    <source>
        <dbReference type="PROSITE" id="PS51123"/>
    </source>
</evidence>
<evidence type="ECO:0000313" key="11">
    <source>
        <dbReference type="EMBL" id="QCT00821.1"/>
    </source>
</evidence>
<dbReference type="GO" id="GO:0005886">
    <property type="term" value="C:plasma membrane"/>
    <property type="evidence" value="ECO:0007669"/>
    <property type="project" value="UniProtKB-SubCell"/>
</dbReference>
<evidence type="ECO:0000256" key="3">
    <source>
        <dbReference type="ARBA" id="ARBA00022475"/>
    </source>
</evidence>
<dbReference type="InterPro" id="IPR050330">
    <property type="entry name" value="Bact_OuterMem_StrucFunc"/>
</dbReference>
<keyword evidence="5 9" id="KW-1133">Transmembrane helix</keyword>
<keyword evidence="4 9" id="KW-0812">Transmembrane</keyword>
<accession>A0A4P8XHP9</accession>
<dbReference type="NCBIfam" id="NF005831">
    <property type="entry name" value="PRK07734.1"/>
    <property type="match status" value="1"/>
</dbReference>
<evidence type="ECO:0000256" key="6">
    <source>
        <dbReference type="ARBA" id="ARBA00023136"/>
    </source>
</evidence>
<dbReference type="EMBL" id="CP040396">
    <property type="protein sequence ID" value="QCT00821.1"/>
    <property type="molecule type" value="Genomic_DNA"/>
</dbReference>
<evidence type="ECO:0000256" key="5">
    <source>
        <dbReference type="ARBA" id="ARBA00022989"/>
    </source>
</evidence>
<proteinExistence type="inferred from homology"/>
<comment type="subcellular location">
    <subcellularLocation>
        <location evidence="1">Cell membrane</location>
        <topology evidence="1">Single-pass membrane protein</topology>
    </subcellularLocation>
</comment>
<dbReference type="InterPro" id="IPR006665">
    <property type="entry name" value="OmpA-like"/>
</dbReference>
<comment type="similarity">
    <text evidence="2">Belongs to the MotB family.</text>
</comment>
<dbReference type="RefSeq" id="WP_138223970.1">
    <property type="nucleotide sequence ID" value="NZ_CP040396.1"/>
</dbReference>
<dbReference type="AlphaFoldDB" id="A0A4P8XHP9"/>
<dbReference type="Pfam" id="PF00691">
    <property type="entry name" value="OmpA"/>
    <property type="match status" value="1"/>
</dbReference>
<evidence type="ECO:0000256" key="8">
    <source>
        <dbReference type="SAM" id="Coils"/>
    </source>
</evidence>
<keyword evidence="3" id="KW-1003">Cell membrane</keyword>
<dbReference type="Pfam" id="PF13677">
    <property type="entry name" value="MotB_plug"/>
    <property type="match status" value="1"/>
</dbReference>
<evidence type="ECO:0000256" key="1">
    <source>
        <dbReference type="ARBA" id="ARBA00004162"/>
    </source>
</evidence>
<dbReference type="CDD" id="cd07185">
    <property type="entry name" value="OmpA_C-like"/>
    <property type="match status" value="1"/>
</dbReference>
<name>A0A4P8XHP9_9BACL</name>
<protein>
    <submittedName>
        <fullName evidence="11">OmpA/MotB domain protein</fullName>
    </submittedName>
</protein>
<evidence type="ECO:0000256" key="2">
    <source>
        <dbReference type="ARBA" id="ARBA00008914"/>
    </source>
</evidence>
<organism evidence="11 12">
    <name type="scientific">Paenibacillus algicola</name>
    <dbReference type="NCBI Taxonomy" id="2565926"/>
    <lineage>
        <taxon>Bacteria</taxon>
        <taxon>Bacillati</taxon>
        <taxon>Bacillota</taxon>
        <taxon>Bacilli</taxon>
        <taxon>Bacillales</taxon>
        <taxon>Paenibacillaceae</taxon>
        <taxon>Paenibacillus</taxon>
    </lineage>
</organism>
<evidence type="ECO:0000313" key="12">
    <source>
        <dbReference type="Proteomes" id="UP000300879"/>
    </source>
</evidence>
<dbReference type="PROSITE" id="PS51123">
    <property type="entry name" value="OMPA_2"/>
    <property type="match status" value="1"/>
</dbReference>
<keyword evidence="12" id="KW-1185">Reference proteome</keyword>
<dbReference type="PANTHER" id="PTHR30329">
    <property type="entry name" value="STATOR ELEMENT OF FLAGELLAR MOTOR COMPLEX"/>
    <property type="match status" value="1"/>
</dbReference>
<dbReference type="KEGG" id="palo:E6C60_0094"/>
<evidence type="ECO:0000256" key="4">
    <source>
        <dbReference type="ARBA" id="ARBA00022692"/>
    </source>
</evidence>
<dbReference type="SUPFAM" id="SSF103088">
    <property type="entry name" value="OmpA-like"/>
    <property type="match status" value="1"/>
</dbReference>
<dbReference type="PANTHER" id="PTHR30329:SF21">
    <property type="entry name" value="LIPOPROTEIN YIAD-RELATED"/>
    <property type="match status" value="1"/>
</dbReference>
<feature type="domain" description="OmpA-like" evidence="10">
    <location>
        <begin position="138"/>
        <end position="260"/>
    </location>
</feature>
<keyword evidence="8" id="KW-0175">Coiled coil</keyword>
<evidence type="ECO:0000256" key="7">
    <source>
        <dbReference type="PROSITE-ProRule" id="PRU00473"/>
    </source>
</evidence>
<sequence>MSKKTRHEPHEEHADESWLLPYADLLTLLLALFLVLYAMSASDAKKFQEMSEAFSSVLNGGASVLEYNNTKPSQEPADVGKFNAVTNVKTEAPKPTEQAAREALMKKEQEELEKLKQQLDKYIKDNGLTTELSTKLNHSQLMITIRDNALFASGEAVIKTDSRKLAEEISKMLQQVPAYDIIVSGHTDNVPMNSAKYPSNWDLSSDRALQFMKILLLNKSLDPKRFMPIGYGEYHPIATNDTSAGRAKNRRVEVSIIRKYQDNNAYINVTNTKDEK</sequence>
<feature type="transmembrane region" description="Helical" evidence="9">
    <location>
        <begin position="20"/>
        <end position="40"/>
    </location>
</feature>
<dbReference type="Gene3D" id="3.30.1330.60">
    <property type="entry name" value="OmpA-like domain"/>
    <property type="match status" value="1"/>
</dbReference>